<dbReference type="Pfam" id="PF02518">
    <property type="entry name" value="HATPase_c"/>
    <property type="match status" value="1"/>
</dbReference>
<keyword evidence="15" id="KW-0808">Transferase</keyword>
<dbReference type="PROSITE" id="PS50109">
    <property type="entry name" value="HIS_KIN"/>
    <property type="match status" value="1"/>
</dbReference>
<evidence type="ECO:0000259" key="13">
    <source>
        <dbReference type="PROSITE" id="PS50110"/>
    </source>
</evidence>
<comment type="catalytic activity">
    <reaction evidence="1">
        <text>ATP + protein L-histidine = ADP + protein N-phospho-L-histidine.</text>
        <dbReference type="EC" id="2.7.13.3"/>
    </reaction>
</comment>
<dbReference type="InterPro" id="IPR011006">
    <property type="entry name" value="CheY-like_superfamily"/>
</dbReference>
<evidence type="ECO:0000256" key="6">
    <source>
        <dbReference type="ARBA" id="ARBA00023163"/>
    </source>
</evidence>
<evidence type="ECO:0000256" key="10">
    <source>
        <dbReference type="SAM" id="Phobius"/>
    </source>
</evidence>
<reference evidence="14 16" key="1">
    <citation type="submission" date="2017-12" db="EMBL/GenBank/DDBJ databases">
        <title>Genomic Encyclopedia of Type Strains, Phase III (KMG-III): the genomes of soil and plant-associated and newly described type strains.</title>
        <authorList>
            <person name="Whitman W."/>
        </authorList>
    </citation>
    <scope>NUCLEOTIDE SEQUENCE [LARGE SCALE GENOMIC DNA]</scope>
    <source>
        <strain evidence="14 16">IP-10</strain>
    </source>
</reference>
<dbReference type="RefSeq" id="WP_101471183.1">
    <property type="nucleotide sequence ID" value="NZ_PJND01000007.1"/>
</dbReference>
<keyword evidence="9" id="KW-0175">Coiled coil</keyword>
<keyword evidence="6" id="KW-0804">Transcription</keyword>
<feature type="modified residue" description="4-aspartylphosphate" evidence="7">
    <location>
        <position position="669"/>
    </location>
</feature>
<dbReference type="InterPro" id="IPR005467">
    <property type="entry name" value="His_kinase_dom"/>
</dbReference>
<keyword evidence="16" id="KW-1185">Reference proteome</keyword>
<dbReference type="Proteomes" id="UP000233767">
    <property type="component" value="Unassembled WGS sequence"/>
</dbReference>
<keyword evidence="3 7" id="KW-0597">Phosphoprotein</keyword>
<evidence type="ECO:0000313" key="14">
    <source>
        <dbReference type="EMBL" id="PKW29201.1"/>
    </source>
</evidence>
<dbReference type="InterPro" id="IPR018062">
    <property type="entry name" value="HTH_AraC-typ_CS"/>
</dbReference>
<evidence type="ECO:0000256" key="4">
    <source>
        <dbReference type="ARBA" id="ARBA00023015"/>
    </source>
</evidence>
<evidence type="ECO:0000313" key="16">
    <source>
        <dbReference type="Proteomes" id="UP000233767"/>
    </source>
</evidence>
<dbReference type="SMART" id="SM00448">
    <property type="entry name" value="REC"/>
    <property type="match status" value="1"/>
</dbReference>
<dbReference type="SMART" id="SM00028">
    <property type="entry name" value="TPR"/>
    <property type="match status" value="4"/>
</dbReference>
<dbReference type="CDD" id="cd00075">
    <property type="entry name" value="HATPase"/>
    <property type="match status" value="1"/>
</dbReference>
<dbReference type="PROSITE" id="PS01124">
    <property type="entry name" value="HTH_ARAC_FAMILY_2"/>
    <property type="match status" value="1"/>
</dbReference>
<dbReference type="InterPro" id="IPR036097">
    <property type="entry name" value="HisK_dim/P_sf"/>
</dbReference>
<dbReference type="EMBL" id="PJND01000007">
    <property type="protein sequence ID" value="PKW29201.1"/>
    <property type="molecule type" value="Genomic_DNA"/>
</dbReference>
<feature type="repeat" description="TPR" evidence="8">
    <location>
        <begin position="240"/>
        <end position="273"/>
    </location>
</feature>
<dbReference type="Pfam" id="PF13181">
    <property type="entry name" value="TPR_8"/>
    <property type="match status" value="2"/>
</dbReference>
<evidence type="ECO:0000256" key="7">
    <source>
        <dbReference type="PROSITE-ProRule" id="PRU00169"/>
    </source>
</evidence>
<dbReference type="PROSITE" id="PS00041">
    <property type="entry name" value="HTH_ARAC_FAMILY_1"/>
    <property type="match status" value="1"/>
</dbReference>
<dbReference type="SUPFAM" id="SSF47384">
    <property type="entry name" value="Homodimeric domain of signal transducing histidine kinase"/>
    <property type="match status" value="1"/>
</dbReference>
<feature type="domain" description="HTH araC/xylS-type" evidence="11">
    <location>
        <begin position="768"/>
        <end position="867"/>
    </location>
</feature>
<sequence length="868" mass="98454">MAKFAFYFIIVFSIVFPQQMKSQNTADSLHTLIKKADGLRKSELNLELAKYFLPTNQDSCLYYSQVAQKIGKKINNHAIVIRSFALIAESYQKQNKMKEAIATYQEGLKLAEKHNEKSLAGNIYNGIGTCYFAMNDLKKAEYYLQQAAQAKKEANDYHYYSFIAANLAALQIINQSFGEAIHTLKDAEKILLKNKQEKYLSTVYNSLGAAYQGTKSDSCVYYFEKGLEISQKNKDYLNMMTTYQNLGDYYMDKKNNAKAVEYMKRAIAVNDLRPEDQYKPALYERIGILYESMGDFKNAYHYKKLENETRQRLFSVAKQKEIEELEIKYQSEKKEKAIQLHKHEAEKAKNQQTALLYGSALLFLIGGFITYLIFQRRKITQKFEKEKLRMFENILHEIKTPLTLIDGPIQVMKQRSDSSNEEQLSLMERNSKKLMSLVTELLDASKLGRGSFQLHYTNGAVDDFIENTIDTFANEAKSKDIQITHAKNNVEKHYSLPSNALEKILSNLIGNAVKYCPPKAKIQVASQIEGGRLNIRVSDTGPGIPKGEQKKVFRRFFRGNQTSDTNGTGIGLSLVKELVELAQGTIHLQSDSSGTTFLVSLPIQEAVNHTDAGIANESMPILLLAEDDADTAAFSIAVLKENFQIIHAKNGQEALDLIRKNLPDIVLSDVMMPEKDGIELLSTIRSEELTNHLPFVLFSAKASLESRLEGLQHGADAYISKPFSPDELKLTIKNLFNTVQRNKEAYKEAIHSEKVFEERVKSPNSYVNKVIGHILDNIDNQNYSVNELSDNMSVSRSQLHRKLVALTGFSTTNFISMIRLEKAKDLLLNNEGNITEIAYKCGFNSQSYFTKSFTEYFGKSPSQVLKNQ</sequence>
<keyword evidence="4" id="KW-0805">Transcription regulation</keyword>
<dbReference type="Gene3D" id="3.40.50.2300">
    <property type="match status" value="1"/>
</dbReference>
<dbReference type="InterPro" id="IPR019734">
    <property type="entry name" value="TPR_rpt"/>
</dbReference>
<protein>
    <recommendedName>
        <fullName evidence="2">histidine kinase</fullName>
        <ecNumber evidence="2">2.7.13.3</ecNumber>
    </recommendedName>
</protein>
<keyword evidence="15" id="KW-0418">Kinase</keyword>
<gene>
    <name evidence="14" type="ORF">B0G92_0831</name>
    <name evidence="15" type="ORF">CLV50_0675</name>
</gene>
<dbReference type="InterPro" id="IPR003661">
    <property type="entry name" value="HisK_dim/P_dom"/>
</dbReference>
<dbReference type="EC" id="2.7.13.3" evidence="2"/>
<keyword evidence="5" id="KW-0238">DNA-binding</keyword>
<evidence type="ECO:0000256" key="2">
    <source>
        <dbReference type="ARBA" id="ARBA00012438"/>
    </source>
</evidence>
<dbReference type="SMART" id="SM00387">
    <property type="entry name" value="HATPase_c"/>
    <property type="match status" value="1"/>
</dbReference>
<evidence type="ECO:0000259" key="11">
    <source>
        <dbReference type="PROSITE" id="PS01124"/>
    </source>
</evidence>
<dbReference type="PANTHER" id="PTHR43547">
    <property type="entry name" value="TWO-COMPONENT HISTIDINE KINASE"/>
    <property type="match status" value="1"/>
</dbReference>
<dbReference type="GO" id="GO:0003700">
    <property type="term" value="F:DNA-binding transcription factor activity"/>
    <property type="evidence" value="ECO:0007669"/>
    <property type="project" value="InterPro"/>
</dbReference>
<dbReference type="SUPFAM" id="SSF46689">
    <property type="entry name" value="Homeodomain-like"/>
    <property type="match status" value="1"/>
</dbReference>
<dbReference type="PRINTS" id="PR00344">
    <property type="entry name" value="BCTRLSENSOR"/>
</dbReference>
<proteinExistence type="predicted"/>
<dbReference type="InterPro" id="IPR011990">
    <property type="entry name" value="TPR-like_helical_dom_sf"/>
</dbReference>
<dbReference type="SUPFAM" id="SSF55874">
    <property type="entry name" value="ATPase domain of HSP90 chaperone/DNA topoisomerase II/histidine kinase"/>
    <property type="match status" value="1"/>
</dbReference>
<keyword evidence="8" id="KW-0802">TPR repeat</keyword>
<feature type="transmembrane region" description="Helical" evidence="10">
    <location>
        <begin position="354"/>
        <end position="374"/>
    </location>
</feature>
<organism evidence="15 17">
    <name type="scientific">Flavobacterium lindanitolerans</name>
    <dbReference type="NCBI Taxonomy" id="428988"/>
    <lineage>
        <taxon>Bacteria</taxon>
        <taxon>Pseudomonadati</taxon>
        <taxon>Bacteroidota</taxon>
        <taxon>Flavobacteriia</taxon>
        <taxon>Flavobacteriales</taxon>
        <taxon>Flavobacteriaceae</taxon>
        <taxon>Flavobacterium</taxon>
    </lineage>
</organism>
<keyword evidence="10" id="KW-0472">Membrane</keyword>
<dbReference type="PROSITE" id="PS50005">
    <property type="entry name" value="TPR"/>
    <property type="match status" value="3"/>
</dbReference>
<evidence type="ECO:0000259" key="12">
    <source>
        <dbReference type="PROSITE" id="PS50109"/>
    </source>
</evidence>
<dbReference type="EMBL" id="RCCB01000010">
    <property type="protein sequence ID" value="RLJ35297.1"/>
    <property type="molecule type" value="Genomic_DNA"/>
</dbReference>
<name>A0A497UZG7_9FLAO</name>
<dbReference type="InterPro" id="IPR009057">
    <property type="entry name" value="Homeodomain-like_sf"/>
</dbReference>
<dbReference type="SMART" id="SM00342">
    <property type="entry name" value="HTH_ARAC"/>
    <property type="match status" value="1"/>
</dbReference>
<dbReference type="Pfam" id="PF00512">
    <property type="entry name" value="HisKA"/>
    <property type="match status" value="1"/>
</dbReference>
<dbReference type="AlphaFoldDB" id="A0A497UZG7"/>
<dbReference type="Gene3D" id="3.30.565.10">
    <property type="entry name" value="Histidine kinase-like ATPase, C-terminal domain"/>
    <property type="match status" value="1"/>
</dbReference>
<evidence type="ECO:0000256" key="9">
    <source>
        <dbReference type="SAM" id="Coils"/>
    </source>
</evidence>
<dbReference type="Gene3D" id="1.10.287.130">
    <property type="match status" value="1"/>
</dbReference>
<feature type="repeat" description="TPR" evidence="8">
    <location>
        <begin position="121"/>
        <end position="154"/>
    </location>
</feature>
<dbReference type="InterPro" id="IPR003594">
    <property type="entry name" value="HATPase_dom"/>
</dbReference>
<dbReference type="InterPro" id="IPR004358">
    <property type="entry name" value="Sig_transdc_His_kin-like_C"/>
</dbReference>
<dbReference type="CDD" id="cd17574">
    <property type="entry name" value="REC_OmpR"/>
    <property type="match status" value="1"/>
</dbReference>
<dbReference type="InterPro" id="IPR036890">
    <property type="entry name" value="HATPase_C_sf"/>
</dbReference>
<comment type="caution">
    <text evidence="15">The sequence shown here is derived from an EMBL/GenBank/DDBJ whole genome shotgun (WGS) entry which is preliminary data.</text>
</comment>
<dbReference type="InterPro" id="IPR001789">
    <property type="entry name" value="Sig_transdc_resp-reg_receiver"/>
</dbReference>
<reference evidence="15 17" key="2">
    <citation type="submission" date="2018-10" db="EMBL/GenBank/DDBJ databases">
        <title>Genomic Encyclopedia of Archaeal and Bacterial Type Strains, Phase II (KMG-II): from individual species to whole genera.</title>
        <authorList>
            <person name="Goeker M."/>
        </authorList>
    </citation>
    <scope>NUCLEOTIDE SEQUENCE [LARGE SCALE GENOMIC DNA]</scope>
    <source>
        <strain evidence="15 17">DSM 21886</strain>
    </source>
</reference>
<dbReference type="SUPFAM" id="SSF52172">
    <property type="entry name" value="CheY-like"/>
    <property type="match status" value="1"/>
</dbReference>
<keyword evidence="10" id="KW-0812">Transmembrane</keyword>
<dbReference type="InterPro" id="IPR018060">
    <property type="entry name" value="HTH_AraC"/>
</dbReference>
<dbReference type="Pfam" id="PF00072">
    <property type="entry name" value="Response_reg"/>
    <property type="match status" value="1"/>
</dbReference>
<dbReference type="Proteomes" id="UP000275027">
    <property type="component" value="Unassembled WGS sequence"/>
</dbReference>
<accession>A0A497UZG7</accession>
<keyword evidence="10" id="KW-1133">Transmembrane helix</keyword>
<dbReference type="CDD" id="cd00082">
    <property type="entry name" value="HisKA"/>
    <property type="match status" value="1"/>
</dbReference>
<dbReference type="Gene3D" id="1.25.40.10">
    <property type="entry name" value="Tetratricopeptide repeat domain"/>
    <property type="match status" value="2"/>
</dbReference>
<evidence type="ECO:0000256" key="1">
    <source>
        <dbReference type="ARBA" id="ARBA00000085"/>
    </source>
</evidence>
<dbReference type="PROSITE" id="PS50110">
    <property type="entry name" value="RESPONSE_REGULATORY"/>
    <property type="match status" value="1"/>
</dbReference>
<dbReference type="PANTHER" id="PTHR43547:SF2">
    <property type="entry name" value="HYBRID SIGNAL TRANSDUCTION HISTIDINE KINASE C"/>
    <property type="match status" value="1"/>
</dbReference>
<feature type="domain" description="Response regulatory" evidence="13">
    <location>
        <begin position="621"/>
        <end position="736"/>
    </location>
</feature>
<feature type="repeat" description="TPR" evidence="8">
    <location>
        <begin position="81"/>
        <end position="114"/>
    </location>
</feature>
<evidence type="ECO:0000313" key="15">
    <source>
        <dbReference type="EMBL" id="RLJ35297.1"/>
    </source>
</evidence>
<dbReference type="GO" id="GO:0000155">
    <property type="term" value="F:phosphorelay sensor kinase activity"/>
    <property type="evidence" value="ECO:0007669"/>
    <property type="project" value="InterPro"/>
</dbReference>
<dbReference type="SMART" id="SM00388">
    <property type="entry name" value="HisKA"/>
    <property type="match status" value="1"/>
</dbReference>
<evidence type="ECO:0000256" key="3">
    <source>
        <dbReference type="ARBA" id="ARBA00022553"/>
    </source>
</evidence>
<dbReference type="SUPFAM" id="SSF48452">
    <property type="entry name" value="TPR-like"/>
    <property type="match status" value="2"/>
</dbReference>
<evidence type="ECO:0000256" key="8">
    <source>
        <dbReference type="PROSITE-ProRule" id="PRU00339"/>
    </source>
</evidence>
<evidence type="ECO:0000313" key="17">
    <source>
        <dbReference type="Proteomes" id="UP000275027"/>
    </source>
</evidence>
<evidence type="ECO:0000256" key="5">
    <source>
        <dbReference type="ARBA" id="ARBA00023125"/>
    </source>
</evidence>
<dbReference type="Pfam" id="PF12833">
    <property type="entry name" value="HTH_18"/>
    <property type="match status" value="1"/>
</dbReference>
<dbReference type="GO" id="GO:0043565">
    <property type="term" value="F:sequence-specific DNA binding"/>
    <property type="evidence" value="ECO:0007669"/>
    <property type="project" value="InterPro"/>
</dbReference>
<dbReference type="Gene3D" id="1.10.10.60">
    <property type="entry name" value="Homeodomain-like"/>
    <property type="match status" value="1"/>
</dbReference>
<feature type="coiled-coil region" evidence="9">
    <location>
        <begin position="315"/>
        <end position="351"/>
    </location>
</feature>
<feature type="domain" description="Histidine kinase" evidence="12">
    <location>
        <begin position="393"/>
        <end position="605"/>
    </location>
</feature>